<reference evidence="1 2" key="1">
    <citation type="journal article" date="2024" name="Science">
        <title>Giant polyketide synthase enzymes in the biosynthesis of giant marine polyether toxins.</title>
        <authorList>
            <person name="Fallon T.R."/>
            <person name="Shende V.V."/>
            <person name="Wierzbicki I.H."/>
            <person name="Pendleton A.L."/>
            <person name="Watervoot N.F."/>
            <person name="Auber R.P."/>
            <person name="Gonzalez D.J."/>
            <person name="Wisecaver J.H."/>
            <person name="Moore B.S."/>
        </authorList>
    </citation>
    <scope>NUCLEOTIDE SEQUENCE [LARGE SCALE GENOMIC DNA]</scope>
    <source>
        <strain evidence="1 2">12B1</strain>
    </source>
</reference>
<sequence>MAARSHRSIIVRMATDTHAALLSLFGGEANLHAVARAWHRTNLSGVADSLSQPPFASLSAVRTELGSLWVRLTRLLFASRQLPLGARPADGVLHRATLERMLFLPGCTGWQRGAACLAGPRHSIQREMLNRWHVQQSQRLRLRRDARCMETGDGHFLRMSLRHCAVRWSTDLYDKDSTHKLDLEALPAAASAELRAAHRSFDVVVSHQVFEHLARPSIGIANLNVFLKEGGKLLFSTPFLLLDQPTPRDFSRFTVANVHRLLSCGGFEPEEVRGLGDILSSIAYLSGVSVGELGEENLGGSCSGRSCAMHHYILVVAAATKRRDVNVSDVVACFA</sequence>
<name>A0AB34JLE9_PRYPA</name>
<accession>A0AB34JLE9</accession>
<keyword evidence="2" id="KW-1185">Reference proteome</keyword>
<comment type="caution">
    <text evidence="1">The sequence shown here is derived from an EMBL/GenBank/DDBJ whole genome shotgun (WGS) entry which is preliminary data.</text>
</comment>
<dbReference type="Gene3D" id="3.40.50.150">
    <property type="entry name" value="Vaccinia Virus protein VP39"/>
    <property type="match status" value="1"/>
</dbReference>
<evidence type="ECO:0008006" key="3">
    <source>
        <dbReference type="Google" id="ProtNLM"/>
    </source>
</evidence>
<gene>
    <name evidence="1" type="ORF">AB1Y20_021715</name>
</gene>
<organism evidence="1 2">
    <name type="scientific">Prymnesium parvum</name>
    <name type="common">Toxic golden alga</name>
    <dbReference type="NCBI Taxonomy" id="97485"/>
    <lineage>
        <taxon>Eukaryota</taxon>
        <taxon>Haptista</taxon>
        <taxon>Haptophyta</taxon>
        <taxon>Prymnesiophyceae</taxon>
        <taxon>Prymnesiales</taxon>
        <taxon>Prymnesiaceae</taxon>
        <taxon>Prymnesium</taxon>
    </lineage>
</organism>
<proteinExistence type="predicted"/>
<evidence type="ECO:0000313" key="2">
    <source>
        <dbReference type="Proteomes" id="UP001515480"/>
    </source>
</evidence>
<evidence type="ECO:0000313" key="1">
    <source>
        <dbReference type="EMBL" id="KAL1522072.1"/>
    </source>
</evidence>
<dbReference type="SUPFAM" id="SSF53335">
    <property type="entry name" value="S-adenosyl-L-methionine-dependent methyltransferases"/>
    <property type="match status" value="1"/>
</dbReference>
<dbReference type="EMBL" id="JBGBPQ010000007">
    <property type="protein sequence ID" value="KAL1522072.1"/>
    <property type="molecule type" value="Genomic_DNA"/>
</dbReference>
<dbReference type="InterPro" id="IPR029063">
    <property type="entry name" value="SAM-dependent_MTases_sf"/>
</dbReference>
<protein>
    <recommendedName>
        <fullName evidence="3">Methyltransferase type 11 domain-containing protein</fullName>
    </recommendedName>
</protein>
<dbReference type="Proteomes" id="UP001515480">
    <property type="component" value="Unassembled WGS sequence"/>
</dbReference>
<dbReference type="Pfam" id="PF13489">
    <property type="entry name" value="Methyltransf_23"/>
    <property type="match status" value="1"/>
</dbReference>
<dbReference type="AlphaFoldDB" id="A0AB34JLE9"/>